<evidence type="ECO:0000256" key="2">
    <source>
        <dbReference type="ARBA" id="ARBA00022801"/>
    </source>
</evidence>
<dbReference type="EMBL" id="CP063374">
    <property type="protein sequence ID" value="QOV44526.1"/>
    <property type="molecule type" value="Genomic_DNA"/>
</dbReference>
<feature type="binding site" evidence="3">
    <location>
        <position position="205"/>
    </location>
    <ligand>
        <name>Zn(2+)</name>
        <dbReference type="ChEBI" id="CHEBI:29105"/>
        <label>1</label>
    </ligand>
</feature>
<feature type="binding site" evidence="3">
    <location>
        <position position="95"/>
    </location>
    <ligand>
        <name>Zn(2+)</name>
        <dbReference type="ChEBI" id="CHEBI:29105"/>
        <label>1</label>
    </ligand>
</feature>
<gene>
    <name evidence="5" type="ORF">IPT68_00215</name>
</gene>
<dbReference type="SUPFAM" id="SSF55031">
    <property type="entry name" value="Bacterial exopeptidase dimerisation domain"/>
    <property type="match status" value="1"/>
</dbReference>
<feature type="binding site" evidence="3">
    <location>
        <position position="106"/>
    </location>
    <ligand>
        <name>Zn(2+)</name>
        <dbReference type="ChEBI" id="CHEBI:29105"/>
        <label>2</label>
    </ligand>
</feature>
<dbReference type="PANTHER" id="PTHR32494">
    <property type="entry name" value="ALLANTOATE DEIMINASE-RELATED"/>
    <property type="match status" value="1"/>
</dbReference>
<comment type="cofactor">
    <cofactor evidence="3">
        <name>Zn(2+)</name>
        <dbReference type="ChEBI" id="CHEBI:29105"/>
    </cofactor>
    <text evidence="3">Binds 2 Zn(2+) ions per subunit.</text>
</comment>
<dbReference type="InterPro" id="IPR010158">
    <property type="entry name" value="Amidase_Cbmase"/>
</dbReference>
<protein>
    <submittedName>
        <fullName evidence="5">Zn-dependent hydrolase</fullName>
    </submittedName>
</protein>
<dbReference type="NCBIfam" id="TIGR01879">
    <property type="entry name" value="hydantase"/>
    <property type="match status" value="1"/>
</dbReference>
<organism evidence="5 6">
    <name type="scientific">Streptomyces chromofuscus</name>
    <dbReference type="NCBI Taxonomy" id="42881"/>
    <lineage>
        <taxon>Bacteria</taxon>
        <taxon>Bacillati</taxon>
        <taxon>Actinomycetota</taxon>
        <taxon>Actinomycetes</taxon>
        <taxon>Kitasatosporales</taxon>
        <taxon>Streptomycetaceae</taxon>
        <taxon>Streptomyces</taxon>
    </lineage>
</organism>
<sequence>MSDQVLERDGQLTLDIDPDRLLQRIAELARIGADGTTGGITREGFGVADRQARAYLMQQSRAAGLVASVDAAGNIVIRSGAAGEGGDQVLMMGSHLDTVVNGGRLDGAYGVLAALEVLQTFTESGLKPVHEPVAVAFANEEGALFPQPFWGSMAIAGRLASLPQDPCDHHGRPLREALRLAGGDLNALGSAGWPAGSIAAYLELHVEQGPVLERSGNRIGVVEAITGRTVLTVEVRGTAGHSGTSPMKGRQDAMTAAARIVLAAEHLARERRLCRVMTVGRVDPYPNTPNTIAGTVRLTVDLRDTAVWKMADAEEALRRMLRAIEVSTGAEIEVVAETRSDPVSTSPTLCAAIEASADGLGLPHERLPSGAGHDAQVVADIAPIGMIFVPSLGGISHVPQEDTAPDDLVAGARVLLRTALQVACTDRKPLTGHGQPVD</sequence>
<dbReference type="SUPFAM" id="SSF53187">
    <property type="entry name" value="Zn-dependent exopeptidases"/>
    <property type="match status" value="1"/>
</dbReference>
<evidence type="ECO:0000256" key="1">
    <source>
        <dbReference type="ARBA" id="ARBA00006153"/>
    </source>
</evidence>
<dbReference type="PIRSF" id="PIRSF001235">
    <property type="entry name" value="Amidase_carbamoylase"/>
    <property type="match status" value="1"/>
</dbReference>
<dbReference type="Gene3D" id="3.30.70.360">
    <property type="match status" value="1"/>
</dbReference>
<dbReference type="InterPro" id="IPR002933">
    <property type="entry name" value="Peptidase_M20"/>
</dbReference>
<dbReference type="InterPro" id="IPR036264">
    <property type="entry name" value="Bact_exopeptidase_dim_dom"/>
</dbReference>
<dbReference type="KEGG" id="schf:IPT68_00215"/>
<dbReference type="Gene3D" id="3.40.630.10">
    <property type="entry name" value="Zn peptidases"/>
    <property type="match status" value="1"/>
</dbReference>
<dbReference type="Pfam" id="PF01546">
    <property type="entry name" value="Peptidase_M20"/>
    <property type="match status" value="1"/>
</dbReference>
<dbReference type="Proteomes" id="UP000594008">
    <property type="component" value="Chromosome"/>
</dbReference>
<dbReference type="AlphaFoldDB" id="A0A7M2T763"/>
<reference evidence="5 6" key="1">
    <citation type="submission" date="2020-10" db="EMBL/GenBank/DDBJ databases">
        <title>Streptomyces chromofuscus complate genome analysis.</title>
        <authorList>
            <person name="Anwar N."/>
        </authorList>
    </citation>
    <scope>NUCLEOTIDE SEQUENCE [LARGE SCALE GENOMIC DNA]</scope>
    <source>
        <strain evidence="5 6">DSM 40273</strain>
    </source>
</reference>
<feature type="binding site" evidence="3">
    <location>
        <position position="397"/>
    </location>
    <ligand>
        <name>Zn(2+)</name>
        <dbReference type="ChEBI" id="CHEBI:29105"/>
        <label>2</label>
    </ligand>
</feature>
<evidence type="ECO:0000313" key="6">
    <source>
        <dbReference type="Proteomes" id="UP000594008"/>
    </source>
</evidence>
<dbReference type="GO" id="GO:0046872">
    <property type="term" value="F:metal ion binding"/>
    <property type="evidence" value="ECO:0007669"/>
    <property type="project" value="UniProtKB-KW"/>
</dbReference>
<dbReference type="InterPro" id="IPR011650">
    <property type="entry name" value="Peptidase_M20_dimer"/>
</dbReference>
<dbReference type="PANTHER" id="PTHR32494:SF5">
    <property type="entry name" value="ALLANTOATE AMIDOHYDROLASE"/>
    <property type="match status" value="1"/>
</dbReference>
<feature type="binding site" evidence="3">
    <location>
        <position position="106"/>
    </location>
    <ligand>
        <name>Zn(2+)</name>
        <dbReference type="ChEBI" id="CHEBI:29105"/>
        <label>1</label>
    </ligand>
</feature>
<evidence type="ECO:0000256" key="3">
    <source>
        <dbReference type="PIRSR" id="PIRSR001235-1"/>
    </source>
</evidence>
<comment type="similarity">
    <text evidence="1">Belongs to the peptidase M20 family.</text>
</comment>
<keyword evidence="3" id="KW-0479">Metal-binding</keyword>
<keyword evidence="2 5" id="KW-0378">Hydrolase</keyword>
<feature type="domain" description="Peptidase M20 dimerisation" evidence="4">
    <location>
        <begin position="231"/>
        <end position="324"/>
    </location>
</feature>
<keyword evidence="6" id="KW-1185">Reference proteome</keyword>
<feature type="binding site" evidence="3">
    <location>
        <position position="141"/>
    </location>
    <ligand>
        <name>Zn(2+)</name>
        <dbReference type="ChEBI" id="CHEBI:29105"/>
        <label>2</label>
    </ligand>
</feature>
<proteinExistence type="inferred from homology"/>
<keyword evidence="3" id="KW-0862">Zinc</keyword>
<accession>A0A7M2T763</accession>
<dbReference type="CDD" id="cd03884">
    <property type="entry name" value="M20_bAS"/>
    <property type="match status" value="1"/>
</dbReference>
<dbReference type="RefSeq" id="WP_189702151.1">
    <property type="nucleotide sequence ID" value="NZ_BMTA01000039.1"/>
</dbReference>
<evidence type="ECO:0000259" key="4">
    <source>
        <dbReference type="Pfam" id="PF07687"/>
    </source>
</evidence>
<name>A0A7M2T763_STRCW</name>
<dbReference type="GO" id="GO:0016813">
    <property type="term" value="F:hydrolase activity, acting on carbon-nitrogen (but not peptide) bonds, in linear amidines"/>
    <property type="evidence" value="ECO:0007669"/>
    <property type="project" value="InterPro"/>
</dbReference>
<evidence type="ECO:0000313" key="5">
    <source>
        <dbReference type="EMBL" id="QOV44526.1"/>
    </source>
</evidence>
<dbReference type="Pfam" id="PF07687">
    <property type="entry name" value="M20_dimer"/>
    <property type="match status" value="1"/>
</dbReference>